<dbReference type="SMART" id="SM00252">
    <property type="entry name" value="SH2"/>
    <property type="match status" value="1"/>
</dbReference>
<reference evidence="13" key="1">
    <citation type="submission" date="2017-02" db="UniProtKB">
        <authorList>
            <consortium name="WormBaseParasite"/>
        </authorList>
    </citation>
    <scope>IDENTIFICATION</scope>
</reference>
<dbReference type="PROSITE" id="PS50001">
    <property type="entry name" value="SH2"/>
    <property type="match status" value="1"/>
</dbReference>
<evidence type="ECO:0000256" key="6">
    <source>
        <dbReference type="PROSITE-ProRule" id="PRU00191"/>
    </source>
</evidence>
<feature type="domain" description="Protein kinase" evidence="11">
    <location>
        <begin position="286"/>
        <end position="555"/>
    </location>
</feature>
<keyword evidence="1 8" id="KW-0808">Transferase</keyword>
<dbReference type="AlphaFoldDB" id="A0A0N5C6A0"/>
<dbReference type="InterPro" id="IPR017441">
    <property type="entry name" value="Protein_kinase_ATP_BS"/>
</dbReference>
<evidence type="ECO:0000259" key="11">
    <source>
        <dbReference type="PROSITE" id="PS50011"/>
    </source>
</evidence>
<dbReference type="PROSITE" id="PS50011">
    <property type="entry name" value="PROTEIN_KINASE_DOM"/>
    <property type="match status" value="1"/>
</dbReference>
<feature type="compositionally biased region" description="Basic residues" evidence="9">
    <location>
        <begin position="44"/>
        <end position="55"/>
    </location>
</feature>
<evidence type="ECO:0000256" key="8">
    <source>
        <dbReference type="RuleBase" id="RU362096"/>
    </source>
</evidence>
<evidence type="ECO:0000256" key="2">
    <source>
        <dbReference type="ARBA" id="ARBA00022741"/>
    </source>
</evidence>
<evidence type="ECO:0000259" key="10">
    <source>
        <dbReference type="PROSITE" id="PS50001"/>
    </source>
</evidence>
<dbReference type="InterPro" id="IPR036860">
    <property type="entry name" value="SH2_dom_sf"/>
</dbReference>
<dbReference type="Gene3D" id="1.10.510.10">
    <property type="entry name" value="Transferase(Phosphotransferase) domain 1"/>
    <property type="match status" value="1"/>
</dbReference>
<dbReference type="GO" id="GO:0005524">
    <property type="term" value="F:ATP binding"/>
    <property type="evidence" value="ECO:0007669"/>
    <property type="project" value="UniProtKB-UniRule"/>
</dbReference>
<feature type="compositionally biased region" description="Basic and acidic residues" evidence="9">
    <location>
        <begin position="72"/>
        <end position="98"/>
    </location>
</feature>
<sequence length="555" mass="63668">MKKSNSANKNNTKNETKYIKICNGKETKVKPDTSQYKISEKNNSKKKKKAHKSKQKSLISVLTQTVVSPPELEEKKNSLDKDKDKELLKETDNQKNLEESPTVVGLPDNLPKHDVNISDEINRKECPWVPIKYTSLKSVMVPTKDSGSNKEVNKDQPLVAKSFLHTSELSSKIFKQLQKEVWFHGILLKDDIKELLSTNGSFLVRIDMVNVKDFKIMLSCKWETKRIHFVLEVKEKEVTLFENKSHSISALIKKLLTNKLPLHPELKVILQNPVPRQSWEIDKNDIIITKKIGQGTFGEIWKGSLKQGEGKSDISIAIKIPKTKNIDKYIAVVTEALSEVRLMRVFNHENVVKFYGASFVSEPFLIIMELSNFGCLRKYVRRKKKIDNKDLLNFAIDASMGLVYIHSKFGIHRDIAARNCLVFAKKKVKISDFGQAVILKEGEKEFKLDSKDSLLPLRWLSPETLKYSIFTFKTDVYSFGILLWELFNNCKEPFENMKMSDIIVGVRRGLKPKSSPTVPPEIIDVIEHKCLISDPAKRPTMLEIEKILKGIKEKW</sequence>
<dbReference type="PANTHER" id="PTHR24418">
    <property type="entry name" value="TYROSINE-PROTEIN KINASE"/>
    <property type="match status" value="1"/>
</dbReference>
<dbReference type="PROSITE" id="PS00107">
    <property type="entry name" value="PROTEIN_KINASE_ATP"/>
    <property type="match status" value="1"/>
</dbReference>
<dbReference type="InterPro" id="IPR050198">
    <property type="entry name" value="Non-receptor_tyrosine_kinases"/>
</dbReference>
<evidence type="ECO:0000256" key="4">
    <source>
        <dbReference type="ARBA" id="ARBA00022840"/>
    </source>
</evidence>
<organism evidence="12 13">
    <name type="scientific">Strongyloides papillosus</name>
    <name type="common">Intestinal threadworm</name>
    <dbReference type="NCBI Taxonomy" id="174720"/>
    <lineage>
        <taxon>Eukaryota</taxon>
        <taxon>Metazoa</taxon>
        <taxon>Ecdysozoa</taxon>
        <taxon>Nematoda</taxon>
        <taxon>Chromadorea</taxon>
        <taxon>Rhabditida</taxon>
        <taxon>Tylenchina</taxon>
        <taxon>Panagrolaimomorpha</taxon>
        <taxon>Strongyloidoidea</taxon>
        <taxon>Strongyloididae</taxon>
        <taxon>Strongyloides</taxon>
    </lineage>
</organism>
<dbReference type="Gene3D" id="3.30.505.10">
    <property type="entry name" value="SH2 domain"/>
    <property type="match status" value="1"/>
</dbReference>
<keyword evidence="2 7" id="KW-0547">Nucleotide-binding</keyword>
<keyword evidence="5 8" id="KW-0829">Tyrosine-protein kinase</keyword>
<dbReference type="CDD" id="cd00192">
    <property type="entry name" value="PTKc"/>
    <property type="match status" value="1"/>
</dbReference>
<protein>
    <recommendedName>
        <fullName evidence="8">Tyrosine-protein kinase</fullName>
        <ecNumber evidence="8">2.7.10.2</ecNumber>
    </recommendedName>
</protein>
<dbReference type="Gene3D" id="3.30.200.20">
    <property type="entry name" value="Phosphorylase Kinase, domain 1"/>
    <property type="match status" value="1"/>
</dbReference>
<dbReference type="InterPro" id="IPR020635">
    <property type="entry name" value="Tyr_kinase_cat_dom"/>
</dbReference>
<evidence type="ECO:0000256" key="9">
    <source>
        <dbReference type="SAM" id="MobiDB-lite"/>
    </source>
</evidence>
<keyword evidence="3 8" id="KW-0418">Kinase</keyword>
<dbReference type="STRING" id="174720.A0A0N5C6A0"/>
<feature type="compositionally biased region" description="Basic and acidic residues" evidence="9">
    <location>
        <begin position="12"/>
        <end position="31"/>
    </location>
</feature>
<keyword evidence="12" id="KW-1185">Reference proteome</keyword>
<dbReference type="InterPro" id="IPR001245">
    <property type="entry name" value="Ser-Thr/Tyr_kinase_cat_dom"/>
</dbReference>
<dbReference type="Proteomes" id="UP000046392">
    <property type="component" value="Unplaced"/>
</dbReference>
<evidence type="ECO:0000256" key="7">
    <source>
        <dbReference type="PROSITE-ProRule" id="PRU10141"/>
    </source>
</evidence>
<dbReference type="SUPFAM" id="SSF55550">
    <property type="entry name" value="SH2 domain"/>
    <property type="match status" value="1"/>
</dbReference>
<comment type="similarity">
    <text evidence="8">Belongs to the protein kinase superfamily. Tyr protein kinase family.</text>
</comment>
<evidence type="ECO:0000256" key="3">
    <source>
        <dbReference type="ARBA" id="ARBA00022777"/>
    </source>
</evidence>
<dbReference type="Pfam" id="PF07714">
    <property type="entry name" value="PK_Tyr_Ser-Thr"/>
    <property type="match status" value="1"/>
</dbReference>
<proteinExistence type="inferred from homology"/>
<dbReference type="InterPro" id="IPR000719">
    <property type="entry name" value="Prot_kinase_dom"/>
</dbReference>
<evidence type="ECO:0000256" key="1">
    <source>
        <dbReference type="ARBA" id="ARBA00022679"/>
    </source>
</evidence>
<evidence type="ECO:0000313" key="12">
    <source>
        <dbReference type="Proteomes" id="UP000046392"/>
    </source>
</evidence>
<dbReference type="SMART" id="SM00219">
    <property type="entry name" value="TyrKc"/>
    <property type="match status" value="1"/>
</dbReference>
<feature type="region of interest" description="Disordered" evidence="9">
    <location>
        <begin position="1"/>
        <end position="111"/>
    </location>
</feature>
<feature type="compositionally biased region" description="Low complexity" evidence="9">
    <location>
        <begin position="1"/>
        <end position="11"/>
    </location>
</feature>
<evidence type="ECO:0000256" key="5">
    <source>
        <dbReference type="ARBA" id="ARBA00023137"/>
    </source>
</evidence>
<name>A0A0N5C6A0_STREA</name>
<dbReference type="EC" id="2.7.10.2" evidence="8"/>
<feature type="binding site" evidence="7">
    <location>
        <position position="319"/>
    </location>
    <ligand>
        <name>ATP</name>
        <dbReference type="ChEBI" id="CHEBI:30616"/>
    </ligand>
</feature>
<keyword evidence="4 7" id="KW-0067">ATP-binding</keyword>
<feature type="compositionally biased region" description="Polar residues" evidence="9">
    <location>
        <begin position="58"/>
        <end position="67"/>
    </location>
</feature>
<dbReference type="InterPro" id="IPR000980">
    <property type="entry name" value="SH2"/>
</dbReference>
<dbReference type="WBParaSite" id="SPAL_0001347100.1">
    <property type="protein sequence ID" value="SPAL_0001347100.1"/>
    <property type="gene ID" value="SPAL_0001347100"/>
</dbReference>
<accession>A0A0N5C6A0</accession>
<feature type="domain" description="SH2" evidence="10">
    <location>
        <begin position="182"/>
        <end position="274"/>
    </location>
</feature>
<dbReference type="InterPro" id="IPR011009">
    <property type="entry name" value="Kinase-like_dom_sf"/>
</dbReference>
<evidence type="ECO:0000313" key="13">
    <source>
        <dbReference type="WBParaSite" id="SPAL_0001347100.1"/>
    </source>
</evidence>
<dbReference type="GO" id="GO:0004715">
    <property type="term" value="F:non-membrane spanning protein tyrosine kinase activity"/>
    <property type="evidence" value="ECO:0007669"/>
    <property type="project" value="UniProtKB-EC"/>
</dbReference>
<dbReference type="PRINTS" id="PR00109">
    <property type="entry name" value="TYRKINASE"/>
</dbReference>
<keyword evidence="6" id="KW-0727">SH2 domain</keyword>
<comment type="catalytic activity">
    <reaction evidence="8">
        <text>L-tyrosyl-[protein] + ATP = O-phospho-L-tyrosyl-[protein] + ADP + H(+)</text>
        <dbReference type="Rhea" id="RHEA:10596"/>
        <dbReference type="Rhea" id="RHEA-COMP:10136"/>
        <dbReference type="Rhea" id="RHEA-COMP:20101"/>
        <dbReference type="ChEBI" id="CHEBI:15378"/>
        <dbReference type="ChEBI" id="CHEBI:30616"/>
        <dbReference type="ChEBI" id="CHEBI:46858"/>
        <dbReference type="ChEBI" id="CHEBI:61978"/>
        <dbReference type="ChEBI" id="CHEBI:456216"/>
        <dbReference type="EC" id="2.7.10.2"/>
    </reaction>
</comment>
<dbReference type="SUPFAM" id="SSF56112">
    <property type="entry name" value="Protein kinase-like (PK-like)"/>
    <property type="match status" value="1"/>
</dbReference>